<proteinExistence type="inferred from homology"/>
<dbReference type="NCBIfam" id="NF004067">
    <property type="entry name" value="PRK05580.1-4"/>
    <property type="match status" value="1"/>
</dbReference>
<feature type="binding site" evidence="12">
    <location>
        <position position="452"/>
    </location>
    <ligand>
        <name>Zn(2+)</name>
        <dbReference type="ChEBI" id="CHEBI:29105"/>
        <label>2</label>
    </ligand>
</feature>
<dbReference type="Pfam" id="PF18319">
    <property type="entry name" value="Zn_ribbon_PriA"/>
    <property type="match status" value="1"/>
</dbReference>
<evidence type="ECO:0000256" key="13">
    <source>
        <dbReference type="SAM" id="MobiDB-lite"/>
    </source>
</evidence>
<dbReference type="InterPro" id="IPR001650">
    <property type="entry name" value="Helicase_C-like"/>
</dbReference>
<evidence type="ECO:0000256" key="5">
    <source>
        <dbReference type="ARBA" id="ARBA00022801"/>
    </source>
</evidence>
<dbReference type="InterPro" id="IPR005259">
    <property type="entry name" value="PriA"/>
</dbReference>
<dbReference type="GO" id="GO:0006270">
    <property type="term" value="P:DNA replication initiation"/>
    <property type="evidence" value="ECO:0007669"/>
    <property type="project" value="TreeGrafter"/>
</dbReference>
<dbReference type="Gene3D" id="3.40.1440.60">
    <property type="entry name" value="PriA, 3(prime) DNA-binding domain"/>
    <property type="match status" value="1"/>
</dbReference>
<dbReference type="Pfam" id="PF00270">
    <property type="entry name" value="DEAD"/>
    <property type="match status" value="1"/>
</dbReference>
<comment type="similarity">
    <text evidence="12">Belongs to the helicase family. PriA subfamily.</text>
</comment>
<keyword evidence="10 12" id="KW-0413">Isomerase</keyword>
<evidence type="ECO:0000256" key="2">
    <source>
        <dbReference type="ARBA" id="ARBA00022705"/>
    </source>
</evidence>
<protein>
    <recommendedName>
        <fullName evidence="12">Replication restart protein PriA</fullName>
    </recommendedName>
    <alternativeName>
        <fullName evidence="12">ATP-dependent DNA helicase PriA</fullName>
        <ecNumber evidence="12">5.6.2.4</ecNumber>
    </alternativeName>
    <alternativeName>
        <fullName evidence="12">DNA 3'-5' helicase PriA</fullName>
    </alternativeName>
</protein>
<dbReference type="InterPro" id="IPR041222">
    <property type="entry name" value="PriA_3primeBD"/>
</dbReference>
<dbReference type="NCBIfam" id="TIGR00595">
    <property type="entry name" value="priA"/>
    <property type="match status" value="1"/>
</dbReference>
<keyword evidence="2 12" id="KW-0235">DNA replication</keyword>
<comment type="catalytic activity">
    <reaction evidence="12">
        <text>Couples ATP hydrolysis with the unwinding of duplex DNA by translocating in the 3'-5' direction.</text>
        <dbReference type="EC" id="5.6.2.4"/>
    </reaction>
</comment>
<evidence type="ECO:0000256" key="9">
    <source>
        <dbReference type="ARBA" id="ARBA00023125"/>
    </source>
</evidence>
<keyword evidence="7 12" id="KW-0862">Zinc</keyword>
<dbReference type="FunFam" id="3.40.50.300:FF:000489">
    <property type="entry name" value="Primosome assembly protein PriA"/>
    <property type="match status" value="1"/>
</dbReference>
<dbReference type="CDD" id="cd18804">
    <property type="entry name" value="SF2_C_priA"/>
    <property type="match status" value="1"/>
</dbReference>
<dbReference type="GO" id="GO:0005524">
    <property type="term" value="F:ATP binding"/>
    <property type="evidence" value="ECO:0007669"/>
    <property type="project" value="UniProtKB-UniRule"/>
</dbReference>
<organism evidence="15 16">
    <name type="scientific">Herbaspirillum robiniae</name>
    <dbReference type="NCBI Taxonomy" id="2014887"/>
    <lineage>
        <taxon>Bacteria</taxon>
        <taxon>Pseudomonadati</taxon>
        <taxon>Pseudomonadota</taxon>
        <taxon>Betaproteobacteria</taxon>
        <taxon>Burkholderiales</taxon>
        <taxon>Oxalobacteraceae</taxon>
        <taxon>Herbaspirillum</taxon>
    </lineage>
</organism>
<evidence type="ECO:0000256" key="3">
    <source>
        <dbReference type="ARBA" id="ARBA00022723"/>
    </source>
</evidence>
<dbReference type="Pfam" id="PF18074">
    <property type="entry name" value="PriA_C"/>
    <property type="match status" value="1"/>
</dbReference>
<gene>
    <name evidence="12" type="primary">priA</name>
    <name evidence="15" type="ORF">CEJ42_15695</name>
</gene>
<dbReference type="SMART" id="SM00487">
    <property type="entry name" value="DEXDc"/>
    <property type="match status" value="1"/>
</dbReference>
<evidence type="ECO:0000256" key="1">
    <source>
        <dbReference type="ARBA" id="ARBA00022515"/>
    </source>
</evidence>
<feature type="region of interest" description="Disordered" evidence="13">
    <location>
        <begin position="127"/>
        <end position="149"/>
    </location>
</feature>
<feature type="binding site" evidence="12">
    <location>
        <position position="465"/>
    </location>
    <ligand>
        <name>Zn(2+)</name>
        <dbReference type="ChEBI" id="CHEBI:29105"/>
        <label>1</label>
    </ligand>
</feature>
<evidence type="ECO:0000256" key="11">
    <source>
        <dbReference type="ARBA" id="ARBA00048988"/>
    </source>
</evidence>
<keyword evidence="1 12" id="KW-0639">Primosome</keyword>
<dbReference type="InterPro" id="IPR027417">
    <property type="entry name" value="P-loop_NTPase"/>
</dbReference>
<keyword evidence="9 12" id="KW-0238">DNA-binding</keyword>
<dbReference type="AlphaFoldDB" id="A0A246WNW8"/>
<feature type="domain" description="Helicase ATP-binding" evidence="14">
    <location>
        <begin position="182"/>
        <end position="365"/>
    </location>
</feature>
<name>A0A246WNW8_9BURK</name>
<dbReference type="GO" id="GO:0006310">
    <property type="term" value="P:DNA recombination"/>
    <property type="evidence" value="ECO:0007669"/>
    <property type="project" value="InterPro"/>
</dbReference>
<dbReference type="PANTHER" id="PTHR30580:SF0">
    <property type="entry name" value="PRIMOSOMAL PROTEIN N"/>
    <property type="match status" value="1"/>
</dbReference>
<accession>A0A246WNW8</accession>
<dbReference type="Gene3D" id="3.40.50.300">
    <property type="entry name" value="P-loop containing nucleotide triphosphate hydrolases"/>
    <property type="match status" value="2"/>
</dbReference>
<feature type="binding site" evidence="12">
    <location>
        <position position="455"/>
    </location>
    <ligand>
        <name>Zn(2+)</name>
        <dbReference type="ChEBI" id="CHEBI:29105"/>
        <label>2</label>
    </ligand>
</feature>
<keyword evidence="8 12" id="KW-0067">ATP-binding</keyword>
<keyword evidence="3 12" id="KW-0479">Metal-binding</keyword>
<comment type="catalytic activity">
    <reaction evidence="11 12">
        <text>ATP + H2O = ADP + phosphate + H(+)</text>
        <dbReference type="Rhea" id="RHEA:13065"/>
        <dbReference type="ChEBI" id="CHEBI:15377"/>
        <dbReference type="ChEBI" id="CHEBI:15378"/>
        <dbReference type="ChEBI" id="CHEBI:30616"/>
        <dbReference type="ChEBI" id="CHEBI:43474"/>
        <dbReference type="ChEBI" id="CHEBI:456216"/>
        <dbReference type="EC" id="5.6.2.4"/>
    </reaction>
</comment>
<reference evidence="15 16" key="1">
    <citation type="submission" date="2017-06" db="EMBL/GenBank/DDBJ databases">
        <title>Herbaspirillum phytohormonus sp. nov., isolated from the root nodule of Robinia pseudoacacia in lead-zinc mine.</title>
        <authorList>
            <person name="Fan M."/>
            <person name="Lin Y."/>
        </authorList>
    </citation>
    <scope>NUCLEOTIDE SEQUENCE [LARGE SCALE GENOMIC DNA]</scope>
    <source>
        <strain evidence="15 16">HZ10</strain>
    </source>
</reference>
<dbReference type="EMBL" id="NJGU01000008">
    <property type="protein sequence ID" value="OWY28068.1"/>
    <property type="molecule type" value="Genomic_DNA"/>
</dbReference>
<evidence type="ECO:0000256" key="12">
    <source>
        <dbReference type="HAMAP-Rule" id="MF_00983"/>
    </source>
</evidence>
<evidence type="ECO:0000313" key="16">
    <source>
        <dbReference type="Proteomes" id="UP000197596"/>
    </source>
</evidence>
<dbReference type="PROSITE" id="PS51192">
    <property type="entry name" value="HELICASE_ATP_BIND_1"/>
    <property type="match status" value="1"/>
</dbReference>
<dbReference type="Proteomes" id="UP000197596">
    <property type="component" value="Unassembled WGS sequence"/>
</dbReference>
<dbReference type="GO" id="GO:0003677">
    <property type="term" value="F:DNA binding"/>
    <property type="evidence" value="ECO:0007669"/>
    <property type="project" value="UniProtKB-UniRule"/>
</dbReference>
<dbReference type="Pfam" id="PF00271">
    <property type="entry name" value="Helicase_C"/>
    <property type="match status" value="1"/>
</dbReference>
<evidence type="ECO:0000259" key="14">
    <source>
        <dbReference type="PROSITE" id="PS51192"/>
    </source>
</evidence>
<dbReference type="PANTHER" id="PTHR30580">
    <property type="entry name" value="PRIMOSOMAL PROTEIN N"/>
    <property type="match status" value="1"/>
</dbReference>
<dbReference type="GO" id="GO:0043138">
    <property type="term" value="F:3'-5' DNA helicase activity"/>
    <property type="evidence" value="ECO:0007669"/>
    <property type="project" value="UniProtKB-EC"/>
</dbReference>
<evidence type="ECO:0000313" key="15">
    <source>
        <dbReference type="EMBL" id="OWY28068.1"/>
    </source>
</evidence>
<feature type="binding site" evidence="12">
    <location>
        <position position="437"/>
    </location>
    <ligand>
        <name>Zn(2+)</name>
        <dbReference type="ChEBI" id="CHEBI:29105"/>
        <label>2</label>
    </ligand>
</feature>
<sequence>MEQRILQIALDTPLHTVFDYCWRPQEEGEAIPAIGHLVVVPFGRREAVGVVVGHVQASELGADKIKNVIAVRRQMAPLSAHWLALCGFAADYYQRPLGEVMLPGLPKNLRALTTVALDKALKALDKTPAPKKRKAKARSAGAEPVDPAELPAAEQPQALPDPMQFGPAPSLNAAQQEAVDAIAGADAFAPLLLYGVTGSGKTEVYLQAAAAILRRAADAAQADGRPPQDGPPAQILVLVPEINLTPQLEGNIRARFPHLNVVALHSGLAEGERARNWLAAHLGQAHIVLGTRLAILSSLPHLKLIVIDEEHDPSYKQQEGLRYSARDLAVWRAHQLGIPVVLGSATPSLETWQHAQAGRYRRLELRQRAAQQAVLPKVKVIDMERDKPVDGLTSTLIAAVRKRLEHGEQSLLFLNRRGYAPVLACDACGWISNCMRCDAFMVVHRPERRLRCHHCSLELHIPKSCPTCGNVDLQPLGRGTQRVEEGLHAIFPEARVLRIDADSTRLKGSAQSAFDSVHRGEVDILIGTQMVAKGHDFKKLTLVGVMNPDTALFSHDYRASERLFAQLMQVAGRAGRAGLSADGSSGEVLIQTRYPHHPLYQAVTRHDYDGFAGELLDERRQAYFPPFMYQALLRAEARELEQAMAFLKEAANILDAPAITINEPIPMTMMRVANTERAQLLVECASRPALQAFLKEWLALLRQIRTRARWSLEVDPVDI</sequence>
<keyword evidence="6 12" id="KW-0347">Helicase</keyword>
<dbReference type="InterPro" id="IPR040498">
    <property type="entry name" value="PriA_CRR"/>
</dbReference>
<dbReference type="GO" id="GO:0008270">
    <property type="term" value="F:zinc ion binding"/>
    <property type="evidence" value="ECO:0007669"/>
    <property type="project" value="UniProtKB-UniRule"/>
</dbReference>
<feature type="compositionally biased region" description="Low complexity" evidence="13">
    <location>
        <begin position="138"/>
        <end position="149"/>
    </location>
</feature>
<dbReference type="GO" id="GO:0006302">
    <property type="term" value="P:double-strand break repair"/>
    <property type="evidence" value="ECO:0007669"/>
    <property type="project" value="InterPro"/>
</dbReference>
<keyword evidence="4 12" id="KW-0547">Nucleotide-binding</keyword>
<feature type="binding site" evidence="12">
    <location>
        <position position="425"/>
    </location>
    <ligand>
        <name>Zn(2+)</name>
        <dbReference type="ChEBI" id="CHEBI:29105"/>
        <label>1</label>
    </ligand>
</feature>
<evidence type="ECO:0000256" key="6">
    <source>
        <dbReference type="ARBA" id="ARBA00022806"/>
    </source>
</evidence>
<dbReference type="InterPro" id="IPR014001">
    <property type="entry name" value="Helicase_ATP-bd"/>
</dbReference>
<dbReference type="GO" id="GO:0016887">
    <property type="term" value="F:ATP hydrolysis activity"/>
    <property type="evidence" value="ECO:0007669"/>
    <property type="project" value="RHEA"/>
</dbReference>
<feature type="binding site" evidence="12">
    <location>
        <position position="434"/>
    </location>
    <ligand>
        <name>Zn(2+)</name>
        <dbReference type="ChEBI" id="CHEBI:29105"/>
        <label>2</label>
    </ligand>
</feature>
<dbReference type="GO" id="GO:0006269">
    <property type="term" value="P:DNA replication, synthesis of primer"/>
    <property type="evidence" value="ECO:0007669"/>
    <property type="project" value="UniProtKB-KW"/>
</dbReference>
<dbReference type="Pfam" id="PF17764">
    <property type="entry name" value="PriA_3primeBD"/>
    <property type="match status" value="1"/>
</dbReference>
<keyword evidence="5 12" id="KW-0378">Hydrolase</keyword>
<evidence type="ECO:0000256" key="4">
    <source>
        <dbReference type="ARBA" id="ARBA00022741"/>
    </source>
</evidence>
<dbReference type="EC" id="5.6.2.4" evidence="12"/>
<comment type="caution">
    <text evidence="15">The sequence shown here is derived from an EMBL/GenBank/DDBJ whole genome shotgun (WGS) entry which is preliminary data.</text>
</comment>
<comment type="function">
    <text evidence="12">Initiates the restart of stalled replication forks, which reloads the replicative helicase on sites other than the origin of replication. Recognizes and binds to abandoned replication forks and remodels them to uncover a helicase loading site. Promotes assembly of the primosome at these replication forks.</text>
</comment>
<feature type="binding site" evidence="12">
    <location>
        <position position="468"/>
    </location>
    <ligand>
        <name>Zn(2+)</name>
        <dbReference type="ChEBI" id="CHEBI:29105"/>
        <label>1</label>
    </ligand>
</feature>
<feature type="binding site" evidence="12">
    <location>
        <position position="428"/>
    </location>
    <ligand>
        <name>Zn(2+)</name>
        <dbReference type="ChEBI" id="CHEBI:29105"/>
        <label>1</label>
    </ligand>
</feature>
<evidence type="ECO:0000256" key="7">
    <source>
        <dbReference type="ARBA" id="ARBA00022833"/>
    </source>
</evidence>
<dbReference type="HAMAP" id="MF_00983">
    <property type="entry name" value="PriA"/>
    <property type="match status" value="1"/>
</dbReference>
<dbReference type="GO" id="GO:1990077">
    <property type="term" value="C:primosome complex"/>
    <property type="evidence" value="ECO:0007669"/>
    <property type="project" value="UniProtKB-UniRule"/>
</dbReference>
<comment type="cofactor">
    <cofactor evidence="12">
        <name>Zn(2+)</name>
        <dbReference type="ChEBI" id="CHEBI:29105"/>
    </cofactor>
    <text evidence="12">Binds 2 zinc ions per subunit.</text>
</comment>
<dbReference type="InterPro" id="IPR041236">
    <property type="entry name" value="PriA_C"/>
</dbReference>
<dbReference type="InterPro" id="IPR011545">
    <property type="entry name" value="DEAD/DEAH_box_helicase_dom"/>
</dbReference>
<dbReference type="InterPro" id="IPR042115">
    <property type="entry name" value="PriA_3primeBD_sf"/>
</dbReference>
<evidence type="ECO:0000256" key="10">
    <source>
        <dbReference type="ARBA" id="ARBA00023235"/>
    </source>
</evidence>
<dbReference type="RefSeq" id="WP_088751720.1">
    <property type="nucleotide sequence ID" value="NZ_NJGU01000008.1"/>
</dbReference>
<dbReference type="SMART" id="SM00490">
    <property type="entry name" value="HELICc"/>
    <property type="match status" value="1"/>
</dbReference>
<dbReference type="SUPFAM" id="SSF52540">
    <property type="entry name" value="P-loop containing nucleoside triphosphate hydrolases"/>
    <property type="match status" value="2"/>
</dbReference>
<evidence type="ECO:0000256" key="8">
    <source>
        <dbReference type="ARBA" id="ARBA00022840"/>
    </source>
</evidence>
<comment type="subunit">
    <text evidence="12">Component of the replication restart primosome.</text>
</comment>